<keyword evidence="1" id="KW-0413">Isomerase</keyword>
<accession>A0A2P2IR39</accession>
<dbReference type="EMBL" id="GGEC01003205">
    <property type="protein sequence ID" value="MBW83688.1"/>
    <property type="molecule type" value="Transcribed_RNA"/>
</dbReference>
<dbReference type="AlphaFoldDB" id="A0A2P2IR39"/>
<name>A0A2P2IR39_RHIMU</name>
<sequence length="20" mass="2187">MVVEDGKTNSQRAGLLFCAF</sequence>
<proteinExistence type="predicted"/>
<evidence type="ECO:0000313" key="1">
    <source>
        <dbReference type="EMBL" id="MBW83688.1"/>
    </source>
</evidence>
<reference evidence="1" key="1">
    <citation type="submission" date="2018-02" db="EMBL/GenBank/DDBJ databases">
        <title>Rhizophora mucronata_Transcriptome.</title>
        <authorList>
            <person name="Meera S.P."/>
            <person name="Sreeshan A."/>
            <person name="Augustine A."/>
        </authorList>
    </citation>
    <scope>NUCLEOTIDE SEQUENCE</scope>
    <source>
        <tissue evidence="1">Leaf</tissue>
    </source>
</reference>
<protein>
    <submittedName>
        <fullName evidence="1">Putative ribose-5-phosphate isomerase 3ic</fullName>
    </submittedName>
</protein>
<dbReference type="GO" id="GO:0016853">
    <property type="term" value="F:isomerase activity"/>
    <property type="evidence" value="ECO:0007669"/>
    <property type="project" value="UniProtKB-KW"/>
</dbReference>
<organism evidence="1">
    <name type="scientific">Rhizophora mucronata</name>
    <name type="common">Asiatic mangrove</name>
    <dbReference type="NCBI Taxonomy" id="61149"/>
    <lineage>
        <taxon>Eukaryota</taxon>
        <taxon>Viridiplantae</taxon>
        <taxon>Streptophyta</taxon>
        <taxon>Embryophyta</taxon>
        <taxon>Tracheophyta</taxon>
        <taxon>Spermatophyta</taxon>
        <taxon>Magnoliopsida</taxon>
        <taxon>eudicotyledons</taxon>
        <taxon>Gunneridae</taxon>
        <taxon>Pentapetalae</taxon>
        <taxon>rosids</taxon>
        <taxon>fabids</taxon>
        <taxon>Malpighiales</taxon>
        <taxon>Rhizophoraceae</taxon>
        <taxon>Rhizophora</taxon>
    </lineage>
</organism>